<name>A0A212JBM6_9BACT</name>
<feature type="compositionally biased region" description="Basic and acidic residues" evidence="1">
    <location>
        <begin position="21"/>
        <end position="35"/>
    </location>
</feature>
<dbReference type="InterPro" id="IPR019596">
    <property type="entry name" value="Phage_Mu_GpM_tail_tub"/>
</dbReference>
<gene>
    <name evidence="2" type="ORF">KM92DES2_10844</name>
</gene>
<evidence type="ECO:0000313" key="2">
    <source>
        <dbReference type="EMBL" id="SBV96831.1"/>
    </source>
</evidence>
<reference evidence="2" key="1">
    <citation type="submission" date="2016-04" db="EMBL/GenBank/DDBJ databases">
        <authorList>
            <person name="Evans L.H."/>
            <person name="Alamgir A."/>
            <person name="Owens N."/>
            <person name="Weber N.D."/>
            <person name="Virtaneva K."/>
            <person name="Barbian K."/>
            <person name="Babar A."/>
            <person name="Rosenke K."/>
        </authorList>
    </citation>
    <scope>NUCLEOTIDE SEQUENCE</scope>
    <source>
        <strain evidence="2">92-2</strain>
    </source>
</reference>
<proteinExistence type="predicted"/>
<dbReference type="EMBL" id="FLUP01000001">
    <property type="protein sequence ID" value="SBV96831.1"/>
    <property type="molecule type" value="Genomic_DNA"/>
</dbReference>
<dbReference type="RefSeq" id="WP_227118602.1">
    <property type="nucleotide sequence ID" value="NZ_LT598928.1"/>
</dbReference>
<accession>A0A212JBM6</accession>
<protein>
    <submittedName>
        <fullName evidence="2">Tail tube protein, bacteriophage</fullName>
    </submittedName>
</protein>
<dbReference type="AlphaFoldDB" id="A0A212JBM6"/>
<dbReference type="Pfam" id="PF10618">
    <property type="entry name" value="Tail_tube"/>
    <property type="match status" value="1"/>
</dbReference>
<evidence type="ECO:0000256" key="1">
    <source>
        <dbReference type="SAM" id="MobiDB-lite"/>
    </source>
</evidence>
<feature type="region of interest" description="Disordered" evidence="1">
    <location>
        <begin position="21"/>
        <end position="46"/>
    </location>
</feature>
<organism evidence="2">
    <name type="scientific">uncultured Desulfovibrio sp</name>
    <dbReference type="NCBI Taxonomy" id="167968"/>
    <lineage>
        <taxon>Bacteria</taxon>
        <taxon>Pseudomonadati</taxon>
        <taxon>Thermodesulfobacteriota</taxon>
        <taxon>Desulfovibrionia</taxon>
        <taxon>Desulfovibrionales</taxon>
        <taxon>Desulfovibrionaceae</taxon>
        <taxon>Desulfovibrio</taxon>
        <taxon>environmental samples</taxon>
    </lineage>
</organism>
<sequence>MPQITGKAIIKVDGNQWRTTDGCKLHPGGVEREPKVGGGKVHGYNEKTKAPELDASVYHTKDTDLTAINAIKNATVIFESDTGDRYLLRNAWVGSQEALDAENGTVGVKMSAESCERL</sequence>